<evidence type="ECO:0000256" key="2">
    <source>
        <dbReference type="SAM" id="Phobius"/>
    </source>
</evidence>
<accession>A0ABV5MG42</accession>
<keyword evidence="2" id="KW-0812">Transmembrane</keyword>
<comment type="caution">
    <text evidence="3">The sequence shown here is derived from an EMBL/GenBank/DDBJ whole genome shotgun (WGS) entry which is preliminary data.</text>
</comment>
<keyword evidence="2" id="KW-0472">Membrane</keyword>
<dbReference type="EMBL" id="JBHMCA010000054">
    <property type="protein sequence ID" value="MFB9447847.1"/>
    <property type="molecule type" value="Genomic_DNA"/>
</dbReference>
<evidence type="ECO:0008006" key="5">
    <source>
        <dbReference type="Google" id="ProtNLM"/>
    </source>
</evidence>
<protein>
    <recommendedName>
        <fullName evidence="5">DUF4384 domain-containing protein</fullName>
    </recommendedName>
</protein>
<dbReference type="Proteomes" id="UP001589608">
    <property type="component" value="Unassembled WGS sequence"/>
</dbReference>
<evidence type="ECO:0000256" key="1">
    <source>
        <dbReference type="SAM" id="MobiDB-lite"/>
    </source>
</evidence>
<feature type="region of interest" description="Disordered" evidence="1">
    <location>
        <begin position="233"/>
        <end position="252"/>
    </location>
</feature>
<evidence type="ECO:0000313" key="4">
    <source>
        <dbReference type="Proteomes" id="UP001589608"/>
    </source>
</evidence>
<reference evidence="3 4" key="1">
    <citation type="submission" date="2024-09" db="EMBL/GenBank/DDBJ databases">
        <authorList>
            <person name="Sun Q."/>
            <person name="Mori K."/>
        </authorList>
    </citation>
    <scope>NUCLEOTIDE SEQUENCE [LARGE SCALE GENOMIC DNA]</scope>
    <source>
        <strain evidence="3 4">JCM 3307</strain>
    </source>
</reference>
<organism evidence="3 4">
    <name type="scientific">Dactylosporangium vinaceum</name>
    <dbReference type="NCBI Taxonomy" id="53362"/>
    <lineage>
        <taxon>Bacteria</taxon>
        <taxon>Bacillati</taxon>
        <taxon>Actinomycetota</taxon>
        <taxon>Actinomycetes</taxon>
        <taxon>Micromonosporales</taxon>
        <taxon>Micromonosporaceae</taxon>
        <taxon>Dactylosporangium</taxon>
    </lineage>
</organism>
<dbReference type="RefSeq" id="WP_223102783.1">
    <property type="nucleotide sequence ID" value="NZ_CP061913.1"/>
</dbReference>
<keyword evidence="2" id="KW-1133">Transmembrane helix</keyword>
<feature type="transmembrane region" description="Helical" evidence="2">
    <location>
        <begin position="54"/>
        <end position="72"/>
    </location>
</feature>
<keyword evidence="4" id="KW-1185">Reference proteome</keyword>
<name>A0ABV5MG42_9ACTN</name>
<evidence type="ECO:0000313" key="3">
    <source>
        <dbReference type="EMBL" id="MFB9447847.1"/>
    </source>
</evidence>
<sequence length="252" mass="26217">MAEHDVTRELVRRAYADALRDDAPDLDEVVRRAGQPPAAAGPRHAVNPKRRRRLALAGVFAGVIGLVLVVGLSSGRLGGGAPVGLLPEASASRSAGPTPTFDDAVPAGTAPVGLPSSCAVAWKLTFANGAFSVTADGESVCPPVVPQRIWLMDVKEGNGLIYPGAATVWPAATTGTALAPPFTFTVPSIPTLAEGHFYRLIYLPPGPLPTPGQDATEPHRQALELSWTVPQVVTGDSSPGHDVFGSPYPRRS</sequence>
<proteinExistence type="predicted"/>
<gene>
    <name evidence="3" type="ORF">ACFFTR_32545</name>
</gene>